<evidence type="ECO:0000313" key="2">
    <source>
        <dbReference type="Proteomes" id="UP001597353"/>
    </source>
</evidence>
<proteinExistence type="predicted"/>
<gene>
    <name evidence="1" type="ORF">ACFSGJ_18215</name>
</gene>
<evidence type="ECO:0000313" key="1">
    <source>
        <dbReference type="EMBL" id="MFD1914141.1"/>
    </source>
</evidence>
<comment type="caution">
    <text evidence="1">The sequence shown here is derived from an EMBL/GenBank/DDBJ whole genome shotgun (WGS) entry which is preliminary data.</text>
</comment>
<dbReference type="EMBL" id="JBHUGH010000034">
    <property type="protein sequence ID" value="MFD1914141.1"/>
    <property type="molecule type" value="Genomic_DNA"/>
</dbReference>
<dbReference type="Proteomes" id="UP001597353">
    <property type="component" value="Unassembled WGS sequence"/>
</dbReference>
<dbReference type="RefSeq" id="WP_390265184.1">
    <property type="nucleotide sequence ID" value="NZ_JBHUGH010000034.1"/>
</dbReference>
<organism evidence="1 2">
    <name type="scientific">Halodurantibacterium flavum</name>
    <dbReference type="NCBI Taxonomy" id="1382802"/>
    <lineage>
        <taxon>Bacteria</taxon>
        <taxon>Pseudomonadati</taxon>
        <taxon>Pseudomonadota</taxon>
        <taxon>Alphaproteobacteria</taxon>
        <taxon>Rhodobacterales</taxon>
        <taxon>Paracoccaceae</taxon>
        <taxon>Halodurantibacterium</taxon>
    </lineage>
</organism>
<keyword evidence="2" id="KW-1185">Reference proteome</keyword>
<protein>
    <submittedName>
        <fullName evidence="1">Uncharacterized protein</fullName>
    </submittedName>
</protein>
<reference evidence="2" key="1">
    <citation type="journal article" date="2019" name="Int. J. Syst. Evol. Microbiol.">
        <title>The Global Catalogue of Microorganisms (GCM) 10K type strain sequencing project: providing services to taxonomists for standard genome sequencing and annotation.</title>
        <authorList>
            <consortium name="The Broad Institute Genomics Platform"/>
            <consortium name="The Broad Institute Genome Sequencing Center for Infectious Disease"/>
            <person name="Wu L."/>
            <person name="Ma J."/>
        </authorList>
    </citation>
    <scope>NUCLEOTIDE SEQUENCE [LARGE SCALE GENOMIC DNA]</scope>
    <source>
        <strain evidence="2">CGMCC 4.7242</strain>
    </source>
</reference>
<name>A0ABW4S9M1_9RHOB</name>
<accession>A0ABW4S9M1</accession>
<sequence>MTARKAGRRPASTPSVGRQEIWEAIRLQAGGFTAASLSTASGANRKTIEDYLRCLHPAGVIERAGEDGWRLADDRGHHAPRLNRAGKPVVQGAGTENMWRSMRMLATFSPRDISAHSSTPEVQVTEPTAKSYCGMLLRCGYLRVIRKASPGVRQATYRLIRNSGPKPPQVQRVKRIYDPNTGEVHMPGER</sequence>